<gene>
    <name evidence="2" type="ORF">RhiirA5_424127</name>
</gene>
<reference evidence="2 3" key="2">
    <citation type="submission" date="2017-09" db="EMBL/GenBank/DDBJ databases">
        <title>Extensive intraspecific genome diversity in a model arbuscular mycorrhizal fungus.</title>
        <authorList>
            <person name="Chen E.C."/>
            <person name="Morin E."/>
            <person name="Beaudet D."/>
            <person name="Noel J."/>
            <person name="Ndikumana S."/>
            <person name="Charron P."/>
            <person name="St-Onge C."/>
            <person name="Giorgi J."/>
            <person name="Grigoriev I.V."/>
            <person name="Roux C."/>
            <person name="Martin F.M."/>
            <person name="Corradi N."/>
        </authorList>
    </citation>
    <scope>NUCLEOTIDE SEQUENCE [LARGE SCALE GENOMIC DNA]</scope>
    <source>
        <strain evidence="2 3">A5</strain>
    </source>
</reference>
<dbReference type="Proteomes" id="UP000232722">
    <property type="component" value="Unassembled WGS sequence"/>
</dbReference>
<protein>
    <submittedName>
        <fullName evidence="2">Uncharacterized protein</fullName>
    </submittedName>
</protein>
<sequence length="196" mass="22040">MNLDLSLVSDSPLTTDSTITPSPVVQQTETNLEVLNNSDLQTSTSVASSSSSTNVPPLSASRILNTSLIYTSYSAPGSKPWLKFIEYQDKKARLTTHVSTIDEYGEQLIQERLTYKHERDIELKPLADYHGTMPKHTSKIITASKETNEKLRKEHADFQLDYSSVIDLRAPRYRICEDFGNITSDDTKTVKIRALK</sequence>
<reference evidence="2 3" key="1">
    <citation type="submission" date="2016-04" db="EMBL/GenBank/DDBJ databases">
        <title>Genome analyses suggest a sexual origin of heterokaryosis in a supposedly ancient asexual fungus.</title>
        <authorList>
            <person name="Ropars J."/>
            <person name="Sedzielewska K."/>
            <person name="Noel J."/>
            <person name="Charron P."/>
            <person name="Farinelli L."/>
            <person name="Marton T."/>
            <person name="Kruger M."/>
            <person name="Pelin A."/>
            <person name="Brachmann A."/>
            <person name="Corradi N."/>
        </authorList>
    </citation>
    <scope>NUCLEOTIDE SEQUENCE [LARGE SCALE GENOMIC DNA]</scope>
    <source>
        <strain evidence="2 3">A5</strain>
    </source>
</reference>
<dbReference type="EMBL" id="LLXJ01001230">
    <property type="protein sequence ID" value="PKC03203.1"/>
    <property type="molecule type" value="Genomic_DNA"/>
</dbReference>
<evidence type="ECO:0000313" key="3">
    <source>
        <dbReference type="Proteomes" id="UP000232722"/>
    </source>
</evidence>
<feature type="compositionally biased region" description="Polar residues" evidence="1">
    <location>
        <begin position="8"/>
        <end position="21"/>
    </location>
</feature>
<name>A0A2N0P8V0_9GLOM</name>
<comment type="caution">
    <text evidence="2">The sequence shown here is derived from an EMBL/GenBank/DDBJ whole genome shotgun (WGS) entry which is preliminary data.</text>
</comment>
<accession>A0A2N0P8V0</accession>
<feature type="region of interest" description="Disordered" evidence="1">
    <location>
        <begin position="1"/>
        <end position="21"/>
    </location>
</feature>
<proteinExistence type="predicted"/>
<dbReference type="VEuPathDB" id="FungiDB:RhiirA1_459672"/>
<evidence type="ECO:0000313" key="2">
    <source>
        <dbReference type="EMBL" id="PKC03203.1"/>
    </source>
</evidence>
<evidence type="ECO:0000256" key="1">
    <source>
        <dbReference type="SAM" id="MobiDB-lite"/>
    </source>
</evidence>
<dbReference type="AlphaFoldDB" id="A0A2N0P8V0"/>
<organism evidence="2 3">
    <name type="scientific">Rhizophagus irregularis</name>
    <dbReference type="NCBI Taxonomy" id="588596"/>
    <lineage>
        <taxon>Eukaryota</taxon>
        <taxon>Fungi</taxon>
        <taxon>Fungi incertae sedis</taxon>
        <taxon>Mucoromycota</taxon>
        <taxon>Glomeromycotina</taxon>
        <taxon>Glomeromycetes</taxon>
        <taxon>Glomerales</taxon>
        <taxon>Glomeraceae</taxon>
        <taxon>Rhizophagus</taxon>
    </lineage>
</organism>